<keyword evidence="9" id="KW-0540">Nuclease</keyword>
<dbReference type="SUPFAM" id="SSF55874">
    <property type="entry name" value="ATPase domain of HSP90 chaperone/DNA topoisomerase II/histidine kinase"/>
    <property type="match status" value="1"/>
</dbReference>
<feature type="region of interest" description="Disordered" evidence="6">
    <location>
        <begin position="334"/>
        <end position="373"/>
    </location>
</feature>
<comment type="similarity">
    <text evidence="1 5">Belongs to the DNA mismatch repair MutL/HexB family.</text>
</comment>
<keyword evidence="10" id="KW-1185">Reference proteome</keyword>
<dbReference type="GO" id="GO:0005524">
    <property type="term" value="F:ATP binding"/>
    <property type="evidence" value="ECO:0007669"/>
    <property type="project" value="InterPro"/>
</dbReference>
<comment type="function">
    <text evidence="5">This protein is involved in the repair of mismatches in DNA. It is required for dam-dependent methyl-directed DNA mismatch repair. May act as a 'molecular matchmaker', a protein that promotes the formation of a stable complex between two or more DNA-binding proteins in an ATP-dependent manner without itself being part of a final effector complex.</text>
</comment>
<organism evidence="9 10">
    <name type="scientific">Leucothrix arctica</name>
    <dbReference type="NCBI Taxonomy" id="1481894"/>
    <lineage>
        <taxon>Bacteria</taxon>
        <taxon>Pseudomonadati</taxon>
        <taxon>Pseudomonadota</taxon>
        <taxon>Gammaproteobacteria</taxon>
        <taxon>Thiotrichales</taxon>
        <taxon>Thiotrichaceae</taxon>
        <taxon>Leucothrix</taxon>
    </lineage>
</organism>
<evidence type="ECO:0000259" key="8">
    <source>
        <dbReference type="SMART" id="SM01340"/>
    </source>
</evidence>
<dbReference type="InterPro" id="IPR020568">
    <property type="entry name" value="Ribosomal_Su5_D2-typ_SF"/>
</dbReference>
<evidence type="ECO:0000256" key="5">
    <source>
        <dbReference type="HAMAP-Rule" id="MF_00149"/>
    </source>
</evidence>
<dbReference type="Proteomes" id="UP000245506">
    <property type="component" value="Unassembled WGS sequence"/>
</dbReference>
<keyword evidence="9" id="KW-0378">Hydrolase</keyword>
<feature type="compositionally biased region" description="Polar residues" evidence="6">
    <location>
        <begin position="344"/>
        <end position="370"/>
    </location>
</feature>
<dbReference type="InterPro" id="IPR014721">
    <property type="entry name" value="Ribsml_uS5_D2-typ_fold_subgr"/>
</dbReference>
<dbReference type="NCBIfam" id="TIGR00585">
    <property type="entry name" value="mutl"/>
    <property type="match status" value="1"/>
</dbReference>
<dbReference type="Gene3D" id="3.30.230.10">
    <property type="match status" value="1"/>
</dbReference>
<dbReference type="NCBIfam" id="NF000949">
    <property type="entry name" value="PRK00095.1-2"/>
    <property type="match status" value="1"/>
</dbReference>
<dbReference type="RefSeq" id="WP_109823312.1">
    <property type="nucleotide sequence ID" value="NZ_QGKL01000029.1"/>
</dbReference>
<evidence type="ECO:0000313" key="9">
    <source>
        <dbReference type="EMBL" id="PWQ96340.1"/>
    </source>
</evidence>
<dbReference type="SUPFAM" id="SSF118116">
    <property type="entry name" value="DNA mismatch repair protein MutL"/>
    <property type="match status" value="1"/>
</dbReference>
<dbReference type="PANTHER" id="PTHR10073:SF12">
    <property type="entry name" value="DNA MISMATCH REPAIR PROTEIN MLH1"/>
    <property type="match status" value="1"/>
</dbReference>
<dbReference type="InterPro" id="IPR014762">
    <property type="entry name" value="DNA_mismatch_repair_CS"/>
</dbReference>
<dbReference type="EMBL" id="QGKL01000029">
    <property type="protein sequence ID" value="PWQ96340.1"/>
    <property type="molecule type" value="Genomic_DNA"/>
</dbReference>
<dbReference type="InterPro" id="IPR002099">
    <property type="entry name" value="MutL/Mlh/PMS"/>
</dbReference>
<dbReference type="Pfam" id="PF08676">
    <property type="entry name" value="MutL_C"/>
    <property type="match status" value="1"/>
</dbReference>
<dbReference type="HAMAP" id="MF_00149">
    <property type="entry name" value="DNA_mis_repair"/>
    <property type="match status" value="1"/>
</dbReference>
<dbReference type="InterPro" id="IPR038973">
    <property type="entry name" value="MutL/Mlh/Pms-like"/>
</dbReference>
<dbReference type="Gene3D" id="3.30.565.10">
    <property type="entry name" value="Histidine kinase-like ATPase, C-terminal domain"/>
    <property type="match status" value="1"/>
</dbReference>
<sequence length="631" mass="70492">MFIKQLPPHLINQIAAGEVVERPASAIKELLENSLDAGATQIDIDIEQGGVKRIRVRDNGRGINKEELSLALSRHATSKIASLDDLESVLSFGFRGEALPSIASISRLAVSSKSQDEDQAWQLQGNGQEEFDEPTPCSHATGTTIDVRDLFFNVPARRKFLKTEKTEFRHLEDVVKKVALSRFETGFTLRHNQKTVLNLRPATTLKMAERRVAEICGPAFTEQSIRVEHEGAELTLTGWIGLPTFSRSQADLQYFYVNHRIVRDRVVTHAVRQAYQDVLYHGRHPAYVLFLEIDPTKVDVNAHPTKHEVRFRESSLVHGFLYRSLHRTLAELRPQDQLPDQVGHASTTTSLADTTRNSMVYPSPSDQQNLKIPVRDQVDLYRRLHGNDSVGESPAQSLSTGNSSGTHTSQMHTPQQASTGFNSMPVQQLSNPAETGEAPPLGFALAQLHGIFILSQNEHGLIIVDMHAAHERITYEYLKRSMAADSIRSQPLLVPQAIAVSKKEADCSEANKDTFEKLGFLLDRLSPEKLTIRAVPSLLKDSDVEGLVRDVLSDLLTHGSSERIQQAMNEILSTMACHGSVRANHRLTVPEMNSLLRDMERTERSGQCNHGRPTWTQLSVDQLDKLFMRGQ</sequence>
<feature type="compositionally biased region" description="Polar residues" evidence="6">
    <location>
        <begin position="394"/>
        <end position="433"/>
    </location>
</feature>
<feature type="region of interest" description="Disordered" evidence="6">
    <location>
        <begin position="386"/>
        <end position="435"/>
    </location>
</feature>
<dbReference type="InterPro" id="IPR013507">
    <property type="entry name" value="DNA_mismatch_S5_2-like"/>
</dbReference>
<dbReference type="GO" id="GO:0030983">
    <property type="term" value="F:mismatched DNA binding"/>
    <property type="evidence" value="ECO:0007669"/>
    <property type="project" value="InterPro"/>
</dbReference>
<evidence type="ECO:0000256" key="6">
    <source>
        <dbReference type="SAM" id="MobiDB-lite"/>
    </source>
</evidence>
<keyword evidence="9" id="KW-0255">Endonuclease</keyword>
<evidence type="ECO:0000256" key="1">
    <source>
        <dbReference type="ARBA" id="ARBA00006082"/>
    </source>
</evidence>
<dbReference type="OrthoDB" id="9763467at2"/>
<keyword evidence="4 5" id="KW-0234">DNA repair</keyword>
<evidence type="ECO:0000256" key="4">
    <source>
        <dbReference type="ARBA" id="ARBA00023204"/>
    </source>
</evidence>
<dbReference type="Pfam" id="PF01119">
    <property type="entry name" value="DNA_mis_repair"/>
    <property type="match status" value="1"/>
</dbReference>
<dbReference type="InterPro" id="IPR042121">
    <property type="entry name" value="MutL_C_regsub"/>
</dbReference>
<dbReference type="Pfam" id="PF13589">
    <property type="entry name" value="HATPase_c_3"/>
    <property type="match status" value="1"/>
</dbReference>
<dbReference type="GO" id="GO:0004519">
    <property type="term" value="F:endonuclease activity"/>
    <property type="evidence" value="ECO:0007669"/>
    <property type="project" value="UniProtKB-KW"/>
</dbReference>
<dbReference type="CDD" id="cd16926">
    <property type="entry name" value="HATPase_MutL-MLH-PMS-like"/>
    <property type="match status" value="1"/>
</dbReference>
<evidence type="ECO:0000259" key="7">
    <source>
        <dbReference type="SMART" id="SM00853"/>
    </source>
</evidence>
<dbReference type="InterPro" id="IPR042120">
    <property type="entry name" value="MutL_C_dimsub"/>
</dbReference>
<feature type="domain" description="MutL C-terminal dimerisation" evidence="7">
    <location>
        <begin position="444"/>
        <end position="587"/>
    </location>
</feature>
<dbReference type="Gene3D" id="3.30.1370.100">
    <property type="entry name" value="MutL, C-terminal domain, regulatory subdomain"/>
    <property type="match status" value="1"/>
</dbReference>
<dbReference type="InterPro" id="IPR014790">
    <property type="entry name" value="MutL_C"/>
</dbReference>
<evidence type="ECO:0000256" key="2">
    <source>
        <dbReference type="ARBA" id="ARBA00021975"/>
    </source>
</evidence>
<dbReference type="PROSITE" id="PS00058">
    <property type="entry name" value="DNA_MISMATCH_REPAIR_1"/>
    <property type="match status" value="1"/>
</dbReference>
<dbReference type="CDD" id="cd03482">
    <property type="entry name" value="MutL_Trans_MutL"/>
    <property type="match status" value="1"/>
</dbReference>
<dbReference type="GO" id="GO:0016887">
    <property type="term" value="F:ATP hydrolysis activity"/>
    <property type="evidence" value="ECO:0007669"/>
    <property type="project" value="InterPro"/>
</dbReference>
<evidence type="ECO:0000256" key="3">
    <source>
        <dbReference type="ARBA" id="ARBA00022763"/>
    </source>
</evidence>
<comment type="caution">
    <text evidence="9">The sequence shown here is derived from an EMBL/GenBank/DDBJ whole genome shotgun (WGS) entry which is preliminary data.</text>
</comment>
<dbReference type="GO" id="GO:0032300">
    <property type="term" value="C:mismatch repair complex"/>
    <property type="evidence" value="ECO:0007669"/>
    <property type="project" value="InterPro"/>
</dbReference>
<protein>
    <recommendedName>
        <fullName evidence="2 5">DNA mismatch repair protein MutL</fullName>
    </recommendedName>
</protein>
<dbReference type="GO" id="GO:0140664">
    <property type="term" value="F:ATP-dependent DNA damage sensor activity"/>
    <property type="evidence" value="ECO:0007669"/>
    <property type="project" value="InterPro"/>
</dbReference>
<dbReference type="Gene3D" id="3.30.1540.20">
    <property type="entry name" value="MutL, C-terminal domain, dimerisation subdomain"/>
    <property type="match status" value="1"/>
</dbReference>
<dbReference type="FunFam" id="3.30.230.10:FF:000013">
    <property type="entry name" value="DNA mismatch repair endonuclease MutL"/>
    <property type="match status" value="1"/>
</dbReference>
<keyword evidence="3 5" id="KW-0227">DNA damage</keyword>
<feature type="domain" description="DNA mismatch repair protein S5" evidence="8">
    <location>
        <begin position="212"/>
        <end position="330"/>
    </location>
</feature>
<accession>A0A317CJ38</accession>
<name>A0A317CJ38_9GAMM</name>
<dbReference type="FunFam" id="3.30.565.10:FF:000003">
    <property type="entry name" value="DNA mismatch repair endonuclease MutL"/>
    <property type="match status" value="1"/>
</dbReference>
<dbReference type="GO" id="GO:0006298">
    <property type="term" value="P:mismatch repair"/>
    <property type="evidence" value="ECO:0007669"/>
    <property type="project" value="UniProtKB-UniRule"/>
</dbReference>
<dbReference type="AlphaFoldDB" id="A0A317CJ38"/>
<dbReference type="PANTHER" id="PTHR10073">
    <property type="entry name" value="DNA MISMATCH REPAIR PROTEIN MLH, PMS, MUTL"/>
    <property type="match status" value="1"/>
</dbReference>
<dbReference type="InterPro" id="IPR020667">
    <property type="entry name" value="DNA_mismatch_repair_MutL"/>
</dbReference>
<dbReference type="SUPFAM" id="SSF54211">
    <property type="entry name" value="Ribosomal protein S5 domain 2-like"/>
    <property type="match status" value="1"/>
</dbReference>
<gene>
    <name evidence="5" type="primary">mutL</name>
    <name evidence="9" type="ORF">DKT75_10170</name>
</gene>
<dbReference type="SMART" id="SM00853">
    <property type="entry name" value="MutL_C"/>
    <property type="match status" value="1"/>
</dbReference>
<dbReference type="InterPro" id="IPR036890">
    <property type="entry name" value="HATPase_C_sf"/>
</dbReference>
<evidence type="ECO:0000313" key="10">
    <source>
        <dbReference type="Proteomes" id="UP000245506"/>
    </source>
</evidence>
<reference evidence="9 10" key="1">
    <citation type="submission" date="2018-05" db="EMBL/GenBank/DDBJ databases">
        <title>Leucothrix arctica sp. nov., isolated from Arctic seawater.</title>
        <authorList>
            <person name="Choi A."/>
            <person name="Baek K."/>
        </authorList>
    </citation>
    <scope>NUCLEOTIDE SEQUENCE [LARGE SCALE GENOMIC DNA]</scope>
    <source>
        <strain evidence="9 10">IMCC9719</strain>
    </source>
</reference>
<dbReference type="InterPro" id="IPR037198">
    <property type="entry name" value="MutL_C_sf"/>
</dbReference>
<dbReference type="SMART" id="SM01340">
    <property type="entry name" value="DNA_mis_repair"/>
    <property type="match status" value="1"/>
</dbReference>
<proteinExistence type="inferred from homology"/>